<feature type="transmembrane region" description="Helical" evidence="1">
    <location>
        <begin position="142"/>
        <end position="172"/>
    </location>
</feature>
<dbReference type="InterPro" id="IPR010390">
    <property type="entry name" value="ABC-2_transporter-like"/>
</dbReference>
<gene>
    <name evidence="2" type="ORF">HPT30_29145</name>
</gene>
<keyword evidence="1" id="KW-1133">Transmembrane helix</keyword>
<protein>
    <submittedName>
        <fullName evidence="2">ABC-2 family transporter protein</fullName>
    </submittedName>
</protein>
<feature type="transmembrane region" description="Helical" evidence="1">
    <location>
        <begin position="236"/>
        <end position="254"/>
    </location>
</feature>
<feature type="transmembrane region" description="Helical" evidence="1">
    <location>
        <begin position="52"/>
        <end position="75"/>
    </location>
</feature>
<reference evidence="2" key="1">
    <citation type="submission" date="2020-06" db="EMBL/GenBank/DDBJ databases">
        <title>Paenibacillus sp. nov., isolated from soil.</title>
        <authorList>
            <person name="Seo Y.L."/>
        </authorList>
    </citation>
    <scope>NUCLEOTIDE SEQUENCE [LARGE SCALE GENOMIC DNA]</scope>
    <source>
        <strain evidence="2">JW14</strain>
    </source>
</reference>
<proteinExistence type="predicted"/>
<sequence length="266" mass="29304">MRAYGYLMKMRMLTALAYRFDVWIGMIGDIILLAASVFIWKAAYGGDILGSGASVIGLNGMITYTVVSTLMASVFSTGVQDTIYHQVRDGNIALDFMRPLNLLAIYLSEDLGNIVSSVMNKAIPLVLVATLLFGFPMPDSTIAAVLFIISCILSFLILWLMSAMVGLVAFWVSELGNLGMVKDAFVRILSGSLIPLWLFPEWLQQVSAWLPFQYTYQLPLSVYIGLMKPEAALRGMGVQLIWIVLLGGLLSWIWSRARGKVMVQGG</sequence>
<dbReference type="EMBL" id="JABWCS010000221">
    <property type="protein sequence ID" value="NUU64428.1"/>
    <property type="molecule type" value="Genomic_DNA"/>
</dbReference>
<dbReference type="Proteomes" id="UP000564806">
    <property type="component" value="Unassembled WGS sequence"/>
</dbReference>
<accession>A0A850ETE2</accession>
<dbReference type="PANTHER" id="PTHR36832:SF1">
    <property type="entry name" value="SLR1174 PROTEIN"/>
    <property type="match status" value="1"/>
</dbReference>
<evidence type="ECO:0000256" key="1">
    <source>
        <dbReference type="SAM" id="Phobius"/>
    </source>
</evidence>
<keyword evidence="1" id="KW-0812">Transmembrane</keyword>
<evidence type="ECO:0000313" key="2">
    <source>
        <dbReference type="EMBL" id="NUU64428.1"/>
    </source>
</evidence>
<dbReference type="RefSeq" id="WP_066369925.1">
    <property type="nucleotide sequence ID" value="NZ_JABWCS010000221.1"/>
</dbReference>
<feature type="transmembrane region" description="Helical" evidence="1">
    <location>
        <begin position="20"/>
        <end position="40"/>
    </location>
</feature>
<keyword evidence="3" id="KW-1185">Reference proteome</keyword>
<dbReference type="PANTHER" id="PTHR36832">
    <property type="entry name" value="SLR1174 PROTEIN-RELATED"/>
    <property type="match status" value="1"/>
</dbReference>
<feature type="transmembrane region" description="Helical" evidence="1">
    <location>
        <begin position="184"/>
        <end position="203"/>
    </location>
</feature>
<evidence type="ECO:0000313" key="3">
    <source>
        <dbReference type="Proteomes" id="UP000564806"/>
    </source>
</evidence>
<comment type="caution">
    <text evidence="2">The sequence shown here is derived from an EMBL/GenBank/DDBJ whole genome shotgun (WGS) entry which is preliminary data.</text>
</comment>
<name>A0A850ETE2_9BACL</name>
<feature type="transmembrane region" description="Helical" evidence="1">
    <location>
        <begin position="118"/>
        <end position="136"/>
    </location>
</feature>
<dbReference type="AlphaFoldDB" id="A0A850ETE2"/>
<organism evidence="2 3">
    <name type="scientific">Paenibacillus agri</name>
    <dbReference type="NCBI Taxonomy" id="2744309"/>
    <lineage>
        <taxon>Bacteria</taxon>
        <taxon>Bacillati</taxon>
        <taxon>Bacillota</taxon>
        <taxon>Bacilli</taxon>
        <taxon>Bacillales</taxon>
        <taxon>Paenibacillaceae</taxon>
        <taxon>Paenibacillus</taxon>
    </lineage>
</organism>
<dbReference type="Pfam" id="PF06182">
    <property type="entry name" value="ABC2_membrane_6"/>
    <property type="match status" value="1"/>
</dbReference>
<keyword evidence="1" id="KW-0472">Membrane</keyword>